<name>A0A2H4J2B0_9CAUD</name>
<evidence type="ECO:0000313" key="2">
    <source>
        <dbReference type="EMBL" id="ASN69212.1"/>
    </source>
</evidence>
<dbReference type="SUPFAM" id="SSF46955">
    <property type="entry name" value="Putative DNA-binding domain"/>
    <property type="match status" value="1"/>
</dbReference>
<accession>A0A2H4J2B0</accession>
<reference evidence="2" key="1">
    <citation type="submission" date="2017-06" db="EMBL/GenBank/DDBJ databases">
        <title>Novel phages from South African skin metaviromes.</title>
        <authorList>
            <person name="van Zyl L.J."/>
            <person name="Abrahams Y."/>
            <person name="Stander E.A."/>
            <person name="Kirby B.M."/>
            <person name="Clavaud C."/>
            <person name="Farcet C."/>
            <person name="Breton L."/>
            <person name="Trindade M.I."/>
        </authorList>
    </citation>
    <scope>NUCLEOTIDE SEQUENCE</scope>
</reference>
<proteinExistence type="predicted"/>
<dbReference type="InterPro" id="IPR041657">
    <property type="entry name" value="HTH_17"/>
</dbReference>
<dbReference type="InterPro" id="IPR010093">
    <property type="entry name" value="SinI_DNA-bd"/>
</dbReference>
<sequence>MTERRVKLLKSSELADRWQVSSRTVYRLAQAGEIESIRIGDSVRFTLEAVEAFESQNTRRVGDPW</sequence>
<gene>
    <name evidence="2" type="ORF">7S3_34</name>
</gene>
<dbReference type="NCBIfam" id="TIGR01764">
    <property type="entry name" value="excise"/>
    <property type="match status" value="1"/>
</dbReference>
<evidence type="ECO:0000259" key="1">
    <source>
        <dbReference type="Pfam" id="PF12728"/>
    </source>
</evidence>
<dbReference type="InterPro" id="IPR009061">
    <property type="entry name" value="DNA-bd_dom_put_sf"/>
</dbReference>
<dbReference type="GO" id="GO:0003677">
    <property type="term" value="F:DNA binding"/>
    <property type="evidence" value="ECO:0007669"/>
    <property type="project" value="InterPro"/>
</dbReference>
<protein>
    <recommendedName>
        <fullName evidence="1">Helix-turn-helix domain-containing protein</fullName>
    </recommendedName>
</protein>
<dbReference type="EMBL" id="MF417887">
    <property type="protein sequence ID" value="ASN69212.1"/>
    <property type="molecule type" value="Genomic_DNA"/>
</dbReference>
<organism evidence="2">
    <name type="scientific">uncultured Caudovirales phage</name>
    <dbReference type="NCBI Taxonomy" id="2100421"/>
    <lineage>
        <taxon>Viruses</taxon>
        <taxon>Duplodnaviria</taxon>
        <taxon>Heunggongvirae</taxon>
        <taxon>Uroviricota</taxon>
        <taxon>Caudoviricetes</taxon>
        <taxon>Peduoviridae</taxon>
        <taxon>Maltschvirus</taxon>
        <taxon>Maltschvirus maltsch</taxon>
    </lineage>
</organism>
<feature type="domain" description="Helix-turn-helix" evidence="1">
    <location>
        <begin position="8"/>
        <end position="56"/>
    </location>
</feature>
<dbReference type="Pfam" id="PF12728">
    <property type="entry name" value="HTH_17"/>
    <property type="match status" value="1"/>
</dbReference>